<keyword evidence="2" id="KW-1185">Reference proteome</keyword>
<name>A0ABD3GSR3_9MARC</name>
<proteinExistence type="predicted"/>
<evidence type="ECO:0000313" key="1">
    <source>
        <dbReference type="EMBL" id="KAL3681998.1"/>
    </source>
</evidence>
<dbReference type="InterPro" id="IPR034566">
    <property type="entry name" value="MTOPVIB_plant"/>
</dbReference>
<protein>
    <submittedName>
        <fullName evidence="1">Uncharacterized protein</fullName>
    </submittedName>
</protein>
<comment type="caution">
    <text evidence="1">The sequence shown here is derived from an EMBL/GenBank/DDBJ whole genome shotgun (WGS) entry which is preliminary data.</text>
</comment>
<dbReference type="Proteomes" id="UP001633002">
    <property type="component" value="Unassembled WGS sequence"/>
</dbReference>
<gene>
    <name evidence="1" type="ORF">R1sor_000020</name>
</gene>
<dbReference type="EMBL" id="JBJQOH010000006">
    <property type="protein sequence ID" value="KAL3681998.1"/>
    <property type="molecule type" value="Genomic_DNA"/>
</dbReference>
<organism evidence="1 2">
    <name type="scientific">Riccia sorocarpa</name>
    <dbReference type="NCBI Taxonomy" id="122646"/>
    <lineage>
        <taxon>Eukaryota</taxon>
        <taxon>Viridiplantae</taxon>
        <taxon>Streptophyta</taxon>
        <taxon>Embryophyta</taxon>
        <taxon>Marchantiophyta</taxon>
        <taxon>Marchantiopsida</taxon>
        <taxon>Marchantiidae</taxon>
        <taxon>Marchantiales</taxon>
        <taxon>Ricciaceae</taxon>
        <taxon>Riccia</taxon>
    </lineage>
</organism>
<dbReference type="SUPFAM" id="SSF55874">
    <property type="entry name" value="ATPase domain of HSP90 chaperone/DNA topoisomerase II/histidine kinase"/>
    <property type="match status" value="1"/>
</dbReference>
<dbReference type="AlphaFoldDB" id="A0ABD3GSR3"/>
<evidence type="ECO:0000313" key="2">
    <source>
        <dbReference type="Proteomes" id="UP001633002"/>
    </source>
</evidence>
<accession>A0ABD3GSR3</accession>
<sequence length="371" mass="41795">MTDTADGEYRVSGTLGMFSFAVGESQPFSLSGWLTPHVPIFFRSILEVADTGYGMSESILEDFFPHHIRGGTRDFSRADILWDGCLHVTTTCLSEQSVRDYSLKLGHKAINQKIAETRSQPKRHAYRGTECSITVKGNVRALQQFIVDICTKNVFVEVCEVLYGDDGEQETRCVTIFDGLNSLAEPGQDQGLDRLGTGFEDYTRKHVHNFTGERTQEEGAPRWYIKIGKAQAAVAETSRRAHSTIQACVLLVIDADEDTRFCQTEPDMQTQVIYFHNNSYILQSPTMILRAFGKVDWPSIGFQVKTVCERQGGTTPTVIQWDQYPQKVRRLDLVLHNLSDYILFEPSTDTVLCAEVYFAPVYHSAKLGCME</sequence>
<dbReference type="PANTHER" id="PTHR36722:SF1">
    <property type="entry name" value="TYPE 2 DNA TOPOISOMERASE 6 SUBUNIT B-LIKE"/>
    <property type="match status" value="1"/>
</dbReference>
<dbReference type="PANTHER" id="PTHR36722">
    <property type="entry name" value="TYPE 2 DNA TOPOISOMERASE 6 SUBUNIT B-LIKE"/>
    <property type="match status" value="1"/>
</dbReference>
<reference evidence="1 2" key="1">
    <citation type="submission" date="2024-09" db="EMBL/GenBank/DDBJ databases">
        <title>Chromosome-scale assembly of Riccia sorocarpa.</title>
        <authorList>
            <person name="Paukszto L."/>
        </authorList>
    </citation>
    <scope>NUCLEOTIDE SEQUENCE [LARGE SCALE GENOMIC DNA]</scope>
    <source>
        <strain evidence="1">LP-2024</strain>
        <tissue evidence="1">Aerial parts of the thallus</tissue>
    </source>
</reference>
<dbReference type="InterPro" id="IPR036890">
    <property type="entry name" value="HATPase_C_sf"/>
</dbReference>